<dbReference type="GO" id="GO:0003700">
    <property type="term" value="F:DNA-binding transcription factor activity"/>
    <property type="evidence" value="ECO:0007669"/>
    <property type="project" value="InterPro"/>
</dbReference>
<dbReference type="GO" id="GO:0043565">
    <property type="term" value="F:sequence-specific DNA binding"/>
    <property type="evidence" value="ECO:0007669"/>
    <property type="project" value="TreeGrafter"/>
</dbReference>
<dbReference type="AlphaFoldDB" id="A0A4Z0BFS3"/>
<keyword evidence="2" id="KW-0805">Transcription regulation</keyword>
<evidence type="ECO:0000256" key="4">
    <source>
        <dbReference type="ARBA" id="ARBA00023163"/>
    </source>
</evidence>
<dbReference type="PROSITE" id="PS50931">
    <property type="entry name" value="HTH_LYSR"/>
    <property type="match status" value="1"/>
</dbReference>
<dbReference type="PANTHER" id="PTHR30537">
    <property type="entry name" value="HTH-TYPE TRANSCRIPTIONAL REGULATOR"/>
    <property type="match status" value="1"/>
</dbReference>
<dbReference type="InterPro" id="IPR058163">
    <property type="entry name" value="LysR-type_TF_proteobact-type"/>
</dbReference>
<dbReference type="Gene3D" id="1.10.10.10">
    <property type="entry name" value="Winged helix-like DNA-binding domain superfamily/Winged helix DNA-binding domain"/>
    <property type="match status" value="1"/>
</dbReference>
<evidence type="ECO:0000256" key="3">
    <source>
        <dbReference type="ARBA" id="ARBA00023125"/>
    </source>
</evidence>
<keyword evidence="8" id="KW-1185">Reference proteome</keyword>
<reference evidence="7 8" key="1">
    <citation type="submission" date="2019-03" db="EMBL/GenBank/DDBJ databases">
        <title>Ramlibacter rhizophilus CCTCC AB2015357, whole genome shotgun sequence.</title>
        <authorList>
            <person name="Zhang X."/>
            <person name="Feng G."/>
            <person name="Zhu H."/>
        </authorList>
    </citation>
    <scope>NUCLEOTIDE SEQUENCE [LARGE SCALE GENOMIC DNA]</scope>
    <source>
        <strain evidence="7 8">CCTCC AB2015357</strain>
    </source>
</reference>
<protein>
    <submittedName>
        <fullName evidence="7">LysR family transcriptional regulator</fullName>
    </submittedName>
</protein>
<keyword evidence="4" id="KW-0804">Transcription</keyword>
<evidence type="ECO:0000313" key="7">
    <source>
        <dbReference type="EMBL" id="TFY97531.1"/>
    </source>
</evidence>
<dbReference type="EMBL" id="SMLL01000007">
    <property type="protein sequence ID" value="TFY97531.1"/>
    <property type="molecule type" value="Genomic_DNA"/>
</dbReference>
<gene>
    <name evidence="7" type="ORF">EZ242_18615</name>
</gene>
<evidence type="ECO:0000256" key="1">
    <source>
        <dbReference type="ARBA" id="ARBA00009437"/>
    </source>
</evidence>
<dbReference type="SUPFAM" id="SSF53850">
    <property type="entry name" value="Periplasmic binding protein-like II"/>
    <property type="match status" value="1"/>
</dbReference>
<comment type="caution">
    <text evidence="7">The sequence shown here is derived from an EMBL/GenBank/DDBJ whole genome shotgun (WGS) entry which is preliminary data.</text>
</comment>
<evidence type="ECO:0000313" key="8">
    <source>
        <dbReference type="Proteomes" id="UP000297564"/>
    </source>
</evidence>
<keyword evidence="3" id="KW-0238">DNA-binding</keyword>
<dbReference type="OrthoDB" id="9072091at2"/>
<dbReference type="InterPro" id="IPR036390">
    <property type="entry name" value="WH_DNA-bd_sf"/>
</dbReference>
<dbReference type="Pfam" id="PF00126">
    <property type="entry name" value="HTH_1"/>
    <property type="match status" value="1"/>
</dbReference>
<organism evidence="7 8">
    <name type="scientific">Ramlibacter rhizophilus</name>
    <dbReference type="NCBI Taxonomy" id="1781167"/>
    <lineage>
        <taxon>Bacteria</taxon>
        <taxon>Pseudomonadati</taxon>
        <taxon>Pseudomonadota</taxon>
        <taxon>Betaproteobacteria</taxon>
        <taxon>Burkholderiales</taxon>
        <taxon>Comamonadaceae</taxon>
        <taxon>Ramlibacter</taxon>
    </lineage>
</organism>
<dbReference type="Proteomes" id="UP000297564">
    <property type="component" value="Unassembled WGS sequence"/>
</dbReference>
<dbReference type="SUPFAM" id="SSF46785">
    <property type="entry name" value="Winged helix' DNA-binding domain"/>
    <property type="match status" value="1"/>
</dbReference>
<evidence type="ECO:0000256" key="5">
    <source>
        <dbReference type="SAM" id="MobiDB-lite"/>
    </source>
</evidence>
<comment type="similarity">
    <text evidence="1">Belongs to the LysR transcriptional regulatory family.</text>
</comment>
<dbReference type="Pfam" id="PF03466">
    <property type="entry name" value="LysR_substrate"/>
    <property type="match status" value="1"/>
</dbReference>
<accession>A0A4Z0BFS3</accession>
<dbReference type="InterPro" id="IPR036388">
    <property type="entry name" value="WH-like_DNA-bd_sf"/>
</dbReference>
<evidence type="ECO:0000259" key="6">
    <source>
        <dbReference type="PROSITE" id="PS50931"/>
    </source>
</evidence>
<evidence type="ECO:0000256" key="2">
    <source>
        <dbReference type="ARBA" id="ARBA00023015"/>
    </source>
</evidence>
<feature type="region of interest" description="Disordered" evidence="5">
    <location>
        <begin position="1"/>
        <end position="25"/>
    </location>
</feature>
<dbReference type="InterPro" id="IPR005119">
    <property type="entry name" value="LysR_subst-bd"/>
</dbReference>
<name>A0A4Z0BFS3_9BURK</name>
<dbReference type="GO" id="GO:0006351">
    <property type="term" value="P:DNA-templated transcription"/>
    <property type="evidence" value="ECO:0007669"/>
    <property type="project" value="TreeGrafter"/>
</dbReference>
<dbReference type="PANTHER" id="PTHR30537:SF3">
    <property type="entry name" value="TRANSCRIPTIONAL REGULATORY PROTEIN"/>
    <property type="match status" value="1"/>
</dbReference>
<dbReference type="Gene3D" id="3.40.190.290">
    <property type="match status" value="1"/>
</dbReference>
<feature type="compositionally biased region" description="Basic residues" evidence="5">
    <location>
        <begin position="1"/>
        <end position="11"/>
    </location>
</feature>
<dbReference type="InterPro" id="IPR000847">
    <property type="entry name" value="LysR_HTH_N"/>
</dbReference>
<feature type="domain" description="HTH lysR-type" evidence="6">
    <location>
        <begin position="32"/>
        <end position="89"/>
    </location>
</feature>
<sequence length="327" mass="35785">MACAAHGRHRRPAGEHAFAHKGSASMHSPPDYDWDDLRHFLAVARHGSTLAAAPVLGVDPSTVNRRVRELEKRLQAVLFRREPSGYTLTELGRSLLPCAEQVEQAAQAVTQHLGAWARSLAGVVRLTCPEPMVPRLTQSGLLDRFHARHPAIRVEFVVSDRYLSLARGDVDVALRSGDTEEADVVGRKIADSLWAVYASRDYVARQGRPESVQALAGHALVSLDDSMASHRAAVWLRQVAPAGQVVARNNSVLGLLYAVKSGIGIAPLPTALGDAEPQLVRVLGPVPELTRIWRILAHRDMRRTPAVAAFFDFMLDELPQLRPIFTG</sequence>
<proteinExistence type="inferred from homology"/>